<dbReference type="Pfam" id="PF13456">
    <property type="entry name" value="RVT_3"/>
    <property type="match status" value="1"/>
</dbReference>
<dbReference type="PROSITE" id="PS50879">
    <property type="entry name" value="RNASE_H_1"/>
    <property type="match status" value="1"/>
</dbReference>
<dbReference type="AlphaFoldDB" id="A0A0G0WMK0"/>
<dbReference type="InterPro" id="IPR012337">
    <property type="entry name" value="RNaseH-like_sf"/>
</dbReference>
<evidence type="ECO:0000313" key="4">
    <source>
        <dbReference type="Proteomes" id="UP000034380"/>
    </source>
</evidence>
<dbReference type="GO" id="GO:0004523">
    <property type="term" value="F:RNA-DNA hybrid ribonuclease activity"/>
    <property type="evidence" value="ECO:0007669"/>
    <property type="project" value="InterPro"/>
</dbReference>
<dbReference type="PANTHER" id="PTHR46387:SF2">
    <property type="entry name" value="RIBONUCLEASE HI"/>
    <property type="match status" value="1"/>
</dbReference>
<dbReference type="PANTHER" id="PTHR46387">
    <property type="entry name" value="POLYNUCLEOTIDYL TRANSFERASE, RIBONUCLEASE H-LIKE SUPERFAMILY PROTEIN"/>
    <property type="match status" value="1"/>
</dbReference>
<dbReference type="InterPro" id="IPR002156">
    <property type="entry name" value="RNaseH_domain"/>
</dbReference>
<evidence type="ECO:0000313" key="3">
    <source>
        <dbReference type="EMBL" id="KKS13984.1"/>
    </source>
</evidence>
<proteinExistence type="predicted"/>
<comment type="caution">
    <text evidence="3">The sequence shown here is derived from an EMBL/GenBank/DDBJ whole genome shotgun (WGS) entry which is preliminary data.</text>
</comment>
<dbReference type="GO" id="GO:0003676">
    <property type="term" value="F:nucleic acid binding"/>
    <property type="evidence" value="ECO:0007669"/>
    <property type="project" value="InterPro"/>
</dbReference>
<dbReference type="InterPro" id="IPR036397">
    <property type="entry name" value="RNaseH_sf"/>
</dbReference>
<dbReference type="Gene3D" id="3.30.420.10">
    <property type="entry name" value="Ribonuclease H-like superfamily/Ribonuclease H"/>
    <property type="match status" value="1"/>
</dbReference>
<protein>
    <submittedName>
        <fullName evidence="3">Ribonuclease H</fullName>
    </submittedName>
</protein>
<dbReference type="Proteomes" id="UP000034380">
    <property type="component" value="Unassembled WGS sequence"/>
</dbReference>
<feature type="domain" description="RNase H type-1" evidence="2">
    <location>
        <begin position="2"/>
        <end position="138"/>
    </location>
</feature>
<evidence type="ECO:0000259" key="2">
    <source>
        <dbReference type="PROSITE" id="PS50879"/>
    </source>
</evidence>
<dbReference type="SUPFAM" id="SSF53098">
    <property type="entry name" value="Ribonuclease H-like"/>
    <property type="match status" value="1"/>
</dbReference>
<dbReference type="EMBL" id="LCBQ01000002">
    <property type="protein sequence ID" value="KKS13984.1"/>
    <property type="molecule type" value="Genomic_DNA"/>
</dbReference>
<accession>A0A0G0WMK0</accession>
<organism evidence="3 4">
    <name type="scientific">Candidatus Yanofskybacteria bacterium GW2011_GWA1_41_6</name>
    <dbReference type="NCBI Taxonomy" id="1619020"/>
    <lineage>
        <taxon>Bacteria</taxon>
        <taxon>Candidatus Yanofskyibacteriota</taxon>
    </lineage>
</organism>
<dbReference type="CDD" id="cd09279">
    <property type="entry name" value="RNase_HI_like"/>
    <property type="match status" value="1"/>
</dbReference>
<reference evidence="3 4" key="1">
    <citation type="journal article" date="2015" name="Nature">
        <title>rRNA introns, odd ribosomes, and small enigmatic genomes across a large radiation of phyla.</title>
        <authorList>
            <person name="Brown C.T."/>
            <person name="Hug L.A."/>
            <person name="Thomas B.C."/>
            <person name="Sharon I."/>
            <person name="Castelle C.J."/>
            <person name="Singh A."/>
            <person name="Wilkins M.J."/>
            <person name="Williams K.H."/>
            <person name="Banfield J.F."/>
        </authorList>
    </citation>
    <scope>NUCLEOTIDE SEQUENCE [LARGE SCALE GENOMIC DNA]</scope>
</reference>
<name>A0A0G0WMK0_9BACT</name>
<evidence type="ECO:0000256" key="1">
    <source>
        <dbReference type="SAM" id="MobiDB-lite"/>
    </source>
</evidence>
<sequence length="145" mass="16400">MMKNKITIHTDGGSRGNPGPAAVGVVVESDSFGKKEFGEYIGETTNNEAEYRAVIFALKKLKLLVGSDKCRESSVEFLLDSELIVKQLNKEYKLKDKNIQNFFIEIWNLTFDFSGVSFRHIPRGENTEADRIVNQVLDREGNKLL</sequence>
<feature type="region of interest" description="Disordered" evidence="1">
    <location>
        <begin position="1"/>
        <end position="20"/>
    </location>
</feature>
<gene>
    <name evidence="3" type="ORF">UU70_C0002G0008</name>
</gene>